<keyword evidence="3" id="KW-1185">Reference proteome</keyword>
<accession>A0A9P0B3J7</accession>
<dbReference type="AlphaFoldDB" id="A0A9P0B3J7"/>
<evidence type="ECO:0000313" key="3">
    <source>
        <dbReference type="Proteomes" id="UP001154078"/>
    </source>
</evidence>
<evidence type="ECO:0000313" key="2">
    <source>
        <dbReference type="EMBL" id="CAH0553401.1"/>
    </source>
</evidence>
<evidence type="ECO:0008006" key="4">
    <source>
        <dbReference type="Google" id="ProtNLM"/>
    </source>
</evidence>
<proteinExistence type="predicted"/>
<dbReference type="EMBL" id="OV121134">
    <property type="protein sequence ID" value="CAH0553401.1"/>
    <property type="molecule type" value="Genomic_DNA"/>
</dbReference>
<reference evidence="2" key="1">
    <citation type="submission" date="2021-12" db="EMBL/GenBank/DDBJ databases">
        <authorList>
            <person name="King R."/>
        </authorList>
    </citation>
    <scope>NUCLEOTIDE SEQUENCE</scope>
</reference>
<protein>
    <recommendedName>
        <fullName evidence="4">Short neuropeptide F</fullName>
    </recommendedName>
</protein>
<evidence type="ECO:0000256" key="1">
    <source>
        <dbReference type="SAM" id="SignalP"/>
    </source>
</evidence>
<name>A0A9P0B3J7_BRAAE</name>
<feature type="signal peptide" evidence="1">
    <location>
        <begin position="1"/>
        <end position="26"/>
    </location>
</feature>
<feature type="chain" id="PRO_5040511514" description="Short neuropeptide F" evidence="1">
    <location>
        <begin position="27"/>
        <end position="115"/>
    </location>
</feature>
<organism evidence="2 3">
    <name type="scientific">Brassicogethes aeneus</name>
    <name type="common">Rape pollen beetle</name>
    <name type="synonym">Meligethes aeneus</name>
    <dbReference type="NCBI Taxonomy" id="1431903"/>
    <lineage>
        <taxon>Eukaryota</taxon>
        <taxon>Metazoa</taxon>
        <taxon>Ecdysozoa</taxon>
        <taxon>Arthropoda</taxon>
        <taxon>Hexapoda</taxon>
        <taxon>Insecta</taxon>
        <taxon>Pterygota</taxon>
        <taxon>Neoptera</taxon>
        <taxon>Endopterygota</taxon>
        <taxon>Coleoptera</taxon>
        <taxon>Polyphaga</taxon>
        <taxon>Cucujiformia</taxon>
        <taxon>Nitidulidae</taxon>
        <taxon>Meligethinae</taxon>
        <taxon>Brassicogethes</taxon>
    </lineage>
</organism>
<gene>
    <name evidence="2" type="ORF">MELIAE_LOCUS5403</name>
</gene>
<keyword evidence="1" id="KW-0732">Signal</keyword>
<dbReference type="OrthoDB" id="6364308at2759"/>
<dbReference type="Proteomes" id="UP001154078">
    <property type="component" value="Chromosome 3"/>
</dbReference>
<sequence>MQKITMQNCFLAILCCAIMMASLTSAAPSYADYDSNVRDLFEILMQRDALDDNRLGIHQVVRKQSRSPQLRLRFGKRADSSLLPGRSPQMRLRFGKRPDPSLLSVPAYMLPEQDN</sequence>